<dbReference type="Proteomes" id="UP001381693">
    <property type="component" value="Unassembled WGS sequence"/>
</dbReference>
<keyword evidence="3" id="KW-1185">Reference proteome</keyword>
<feature type="region of interest" description="Disordered" evidence="1">
    <location>
        <begin position="63"/>
        <end position="87"/>
    </location>
</feature>
<proteinExistence type="predicted"/>
<name>A0AAN8WPC8_HALRR</name>
<sequence length="119" mass="13917">MKKLLSRCHQTDPERTNKHLIFKYNNESRFARATELIRQVLQIGILAFKMPIWKAPATTPFPLHKKKPALERPFQNEKKSSEDGTRHPHQFLHIRPEMPPVIKLNDLLLIQEGGHSSFM</sequence>
<feature type="non-terminal residue" evidence="2">
    <location>
        <position position="119"/>
    </location>
</feature>
<organism evidence="2 3">
    <name type="scientific">Halocaridina rubra</name>
    <name type="common">Hawaiian red shrimp</name>
    <dbReference type="NCBI Taxonomy" id="373956"/>
    <lineage>
        <taxon>Eukaryota</taxon>
        <taxon>Metazoa</taxon>
        <taxon>Ecdysozoa</taxon>
        <taxon>Arthropoda</taxon>
        <taxon>Crustacea</taxon>
        <taxon>Multicrustacea</taxon>
        <taxon>Malacostraca</taxon>
        <taxon>Eumalacostraca</taxon>
        <taxon>Eucarida</taxon>
        <taxon>Decapoda</taxon>
        <taxon>Pleocyemata</taxon>
        <taxon>Caridea</taxon>
        <taxon>Atyoidea</taxon>
        <taxon>Atyidae</taxon>
        <taxon>Halocaridina</taxon>
    </lineage>
</organism>
<accession>A0AAN8WPC8</accession>
<protein>
    <submittedName>
        <fullName evidence="2">Uncharacterized protein</fullName>
    </submittedName>
</protein>
<dbReference type="EMBL" id="JAXCGZ010019944">
    <property type="protein sequence ID" value="KAK7065748.1"/>
    <property type="molecule type" value="Genomic_DNA"/>
</dbReference>
<reference evidence="2 3" key="1">
    <citation type="submission" date="2023-11" db="EMBL/GenBank/DDBJ databases">
        <title>Halocaridina rubra genome assembly.</title>
        <authorList>
            <person name="Smith C."/>
        </authorList>
    </citation>
    <scope>NUCLEOTIDE SEQUENCE [LARGE SCALE GENOMIC DNA]</scope>
    <source>
        <strain evidence="2">EP-1</strain>
        <tissue evidence="2">Whole</tissue>
    </source>
</reference>
<gene>
    <name evidence="2" type="ORF">SK128_021932</name>
</gene>
<evidence type="ECO:0000313" key="3">
    <source>
        <dbReference type="Proteomes" id="UP001381693"/>
    </source>
</evidence>
<feature type="compositionally biased region" description="Basic and acidic residues" evidence="1">
    <location>
        <begin position="68"/>
        <end position="86"/>
    </location>
</feature>
<dbReference type="AlphaFoldDB" id="A0AAN8WPC8"/>
<evidence type="ECO:0000313" key="2">
    <source>
        <dbReference type="EMBL" id="KAK7065748.1"/>
    </source>
</evidence>
<comment type="caution">
    <text evidence="2">The sequence shown here is derived from an EMBL/GenBank/DDBJ whole genome shotgun (WGS) entry which is preliminary data.</text>
</comment>
<evidence type="ECO:0000256" key="1">
    <source>
        <dbReference type="SAM" id="MobiDB-lite"/>
    </source>
</evidence>